<evidence type="ECO:0000313" key="3">
    <source>
        <dbReference type="EMBL" id="QHU06786.1"/>
    </source>
</evidence>
<dbReference type="AlphaFoldDB" id="A0A6C0JPQ7"/>
<feature type="compositionally biased region" description="Basic and acidic residues" evidence="1">
    <location>
        <begin position="46"/>
        <end position="68"/>
    </location>
</feature>
<reference evidence="3" key="1">
    <citation type="journal article" date="2020" name="Nature">
        <title>Giant virus diversity and host interactions through global metagenomics.</title>
        <authorList>
            <person name="Schulz F."/>
            <person name="Roux S."/>
            <person name="Paez-Espino D."/>
            <person name="Jungbluth S."/>
            <person name="Walsh D.A."/>
            <person name="Denef V.J."/>
            <person name="McMahon K.D."/>
            <person name="Konstantinidis K.T."/>
            <person name="Eloe-Fadrosh E.A."/>
            <person name="Kyrpides N.C."/>
            <person name="Woyke T."/>
        </authorList>
    </citation>
    <scope>NUCLEOTIDE SEQUENCE</scope>
    <source>
        <strain evidence="3">GVMAG-S-1038524-41</strain>
    </source>
</reference>
<name>A0A6C0JPQ7_9ZZZZ</name>
<evidence type="ECO:0008006" key="4">
    <source>
        <dbReference type="Google" id="ProtNLM"/>
    </source>
</evidence>
<organism evidence="3">
    <name type="scientific">viral metagenome</name>
    <dbReference type="NCBI Taxonomy" id="1070528"/>
    <lineage>
        <taxon>unclassified sequences</taxon>
        <taxon>metagenomes</taxon>
        <taxon>organismal metagenomes</taxon>
    </lineage>
</organism>
<feature type="transmembrane region" description="Helical" evidence="2">
    <location>
        <begin position="12"/>
        <end position="31"/>
    </location>
</feature>
<accession>A0A6C0JPQ7</accession>
<proteinExistence type="predicted"/>
<keyword evidence="2" id="KW-0472">Membrane</keyword>
<keyword evidence="2" id="KW-0812">Transmembrane</keyword>
<dbReference type="EMBL" id="MN740667">
    <property type="protein sequence ID" value="QHU06786.1"/>
    <property type="molecule type" value="Genomic_DNA"/>
</dbReference>
<sequence length="183" mass="21612">MFESIKKMWNTHGFEIMLVLSLIFIAIFALCRIGKKGSWASSYSYDPRHSQGPIDRKRGPPKESSGERECRRVLQKIFNKPFKNCRPDFLLNHVTGGRFNLELDCYEESLKLAVEYNGQQHYKYVPYFHKNKEAFYNQMYRDELKSRMCKDNGVNLIEVPNTVKVEDIEGFLRKKLRLIGYIQ</sequence>
<dbReference type="Gene3D" id="3.40.960.10">
    <property type="entry name" value="VSR Endonuclease"/>
    <property type="match status" value="1"/>
</dbReference>
<keyword evidence="2" id="KW-1133">Transmembrane helix</keyword>
<feature type="region of interest" description="Disordered" evidence="1">
    <location>
        <begin position="43"/>
        <end position="68"/>
    </location>
</feature>
<evidence type="ECO:0000256" key="2">
    <source>
        <dbReference type="SAM" id="Phobius"/>
    </source>
</evidence>
<protein>
    <recommendedName>
        <fullName evidence="4">DUF2726 domain-containing protein</fullName>
    </recommendedName>
</protein>
<evidence type="ECO:0000256" key="1">
    <source>
        <dbReference type="SAM" id="MobiDB-lite"/>
    </source>
</evidence>